<dbReference type="Pfam" id="PF01943">
    <property type="entry name" value="Polysacc_synt"/>
    <property type="match status" value="1"/>
</dbReference>
<evidence type="ECO:0000256" key="2">
    <source>
        <dbReference type="ARBA" id="ARBA00022475"/>
    </source>
</evidence>
<dbReference type="PANTHER" id="PTHR30250">
    <property type="entry name" value="PST FAMILY PREDICTED COLANIC ACID TRANSPORTER"/>
    <property type="match status" value="1"/>
</dbReference>
<feature type="transmembrane region" description="Helical" evidence="6">
    <location>
        <begin position="289"/>
        <end position="312"/>
    </location>
</feature>
<comment type="caution">
    <text evidence="7">The sequence shown here is derived from an EMBL/GenBank/DDBJ whole genome shotgun (WGS) entry which is preliminary data.</text>
</comment>
<accession>A0A8J6J4X9</accession>
<evidence type="ECO:0000256" key="3">
    <source>
        <dbReference type="ARBA" id="ARBA00022692"/>
    </source>
</evidence>
<dbReference type="InterPro" id="IPR024923">
    <property type="entry name" value="PG_synth_SpoVB"/>
</dbReference>
<proteinExistence type="predicted"/>
<keyword evidence="8" id="KW-1185">Reference proteome</keyword>
<feature type="transmembrane region" description="Helical" evidence="6">
    <location>
        <begin position="51"/>
        <end position="69"/>
    </location>
</feature>
<feature type="transmembrane region" description="Helical" evidence="6">
    <location>
        <begin position="360"/>
        <end position="381"/>
    </location>
</feature>
<dbReference type="InterPro" id="IPR002797">
    <property type="entry name" value="Polysacc_synth"/>
</dbReference>
<protein>
    <submittedName>
        <fullName evidence="7">Polysaccharide biosynthesis protein</fullName>
    </submittedName>
</protein>
<reference evidence="7" key="1">
    <citation type="submission" date="2020-08" db="EMBL/GenBank/DDBJ databases">
        <title>Genome public.</title>
        <authorList>
            <person name="Liu C."/>
            <person name="Sun Q."/>
        </authorList>
    </citation>
    <scope>NUCLEOTIDE SEQUENCE</scope>
    <source>
        <strain evidence="7">BX5</strain>
    </source>
</reference>
<evidence type="ECO:0000256" key="1">
    <source>
        <dbReference type="ARBA" id="ARBA00004651"/>
    </source>
</evidence>
<feature type="transmembrane region" description="Helical" evidence="6">
    <location>
        <begin position="12"/>
        <end position="31"/>
    </location>
</feature>
<dbReference type="PIRSF" id="PIRSF038958">
    <property type="entry name" value="PG_synth_SpoVB"/>
    <property type="match status" value="1"/>
</dbReference>
<feature type="transmembrane region" description="Helical" evidence="6">
    <location>
        <begin position="388"/>
        <end position="408"/>
    </location>
</feature>
<dbReference type="GO" id="GO:0005886">
    <property type="term" value="C:plasma membrane"/>
    <property type="evidence" value="ECO:0007669"/>
    <property type="project" value="UniProtKB-SubCell"/>
</dbReference>
<keyword evidence="5 6" id="KW-0472">Membrane</keyword>
<feature type="transmembrane region" description="Helical" evidence="6">
    <location>
        <begin position="191"/>
        <end position="212"/>
    </location>
</feature>
<feature type="transmembrane region" description="Helical" evidence="6">
    <location>
        <begin position="333"/>
        <end position="354"/>
    </location>
</feature>
<keyword evidence="3 6" id="KW-0812">Transmembrane</keyword>
<feature type="transmembrane region" description="Helical" evidence="6">
    <location>
        <begin position="129"/>
        <end position="146"/>
    </location>
</feature>
<evidence type="ECO:0000313" key="7">
    <source>
        <dbReference type="EMBL" id="MBC5717251.1"/>
    </source>
</evidence>
<dbReference type="Proteomes" id="UP000602260">
    <property type="component" value="Unassembled WGS sequence"/>
</dbReference>
<dbReference type="EMBL" id="JACOPN010000005">
    <property type="protein sequence ID" value="MBC5717251.1"/>
    <property type="molecule type" value="Genomic_DNA"/>
</dbReference>
<evidence type="ECO:0000256" key="6">
    <source>
        <dbReference type="SAM" id="Phobius"/>
    </source>
</evidence>
<comment type="subcellular location">
    <subcellularLocation>
        <location evidence="1">Cell membrane</location>
        <topology evidence="1">Multi-pass membrane protein</topology>
    </subcellularLocation>
</comment>
<feature type="transmembrane region" description="Helical" evidence="6">
    <location>
        <begin position="414"/>
        <end position="439"/>
    </location>
</feature>
<keyword evidence="4 6" id="KW-1133">Transmembrane helix</keyword>
<name>A0A8J6J4X9_9FIRM</name>
<keyword evidence="2" id="KW-1003">Cell membrane</keyword>
<feature type="transmembrane region" description="Helical" evidence="6">
    <location>
        <begin position="158"/>
        <end position="179"/>
    </location>
</feature>
<feature type="transmembrane region" description="Helical" evidence="6">
    <location>
        <begin position="232"/>
        <end position="256"/>
    </location>
</feature>
<dbReference type="PANTHER" id="PTHR30250:SF21">
    <property type="entry name" value="LIPID II FLIPPASE MURJ"/>
    <property type="match status" value="1"/>
</dbReference>
<dbReference type="CDD" id="cd13124">
    <property type="entry name" value="MATE_SpoVB_like"/>
    <property type="match status" value="1"/>
</dbReference>
<dbReference type="AlphaFoldDB" id="A0A8J6J4X9"/>
<feature type="transmembrane region" description="Helical" evidence="6">
    <location>
        <begin position="501"/>
        <end position="525"/>
    </location>
</feature>
<evidence type="ECO:0000256" key="4">
    <source>
        <dbReference type="ARBA" id="ARBA00022989"/>
    </source>
</evidence>
<sequence>MAQTQKQNSFFGGAAILAAGILIVKLIGMFYKIPLINIIGEAGAADFNNAYNIYAVLLTVSTAGLPVAVSKLVSEANALDRRNQVRRTFRLALVLFLALGLVSFLVMFFRADALAGMMNDSKAAAGIRALAPAVVCVGCLAALRGYSQGHSNMAPTSVSQIIEALCKLVVGLGLAFWLVKQGKDPDVAAAGAITGVTVGTVVALAYMVLDFLLSRGREDTRGTDRPDSAGSILANILKIAVPITLSSSMVGIVTVIDSSLVQGQLQSALDLTEQASRTLYGNYSGALNIYNLPTSLMAAITASVIPAVSAALARRDRRGAARITGSALRITALLSFPMGVGLFVLGTPIIRLLFPKLNVAVAGPLLSTLGIATPFVCMVLVCNSVLQAHGFINLPVIVMVLGGIVKIVNNYNLVGAIGIAGAPVGNILCFGLALVLDLVVITRVIPNRPRLLPIFAKPAIASAVMGGAAWAVYGLLSRILSSEQVDQAGQTVRAVSRMGNAAGILLAIAVAGVVYLVLVIALRAISRDDLALMPKGDKLARLLRL</sequence>
<organism evidence="7 8">
    <name type="scientific">Flintibacter faecis</name>
    <dbReference type="NCBI Taxonomy" id="2763047"/>
    <lineage>
        <taxon>Bacteria</taxon>
        <taxon>Bacillati</taxon>
        <taxon>Bacillota</taxon>
        <taxon>Clostridia</taxon>
        <taxon>Eubacteriales</taxon>
        <taxon>Flintibacter</taxon>
    </lineage>
</organism>
<gene>
    <name evidence="7" type="ORF">H8S55_07970</name>
</gene>
<dbReference type="InterPro" id="IPR050833">
    <property type="entry name" value="Poly_Biosynth_Transport"/>
</dbReference>
<evidence type="ECO:0000256" key="5">
    <source>
        <dbReference type="ARBA" id="ARBA00023136"/>
    </source>
</evidence>
<evidence type="ECO:0000313" key="8">
    <source>
        <dbReference type="Proteomes" id="UP000602260"/>
    </source>
</evidence>
<feature type="transmembrane region" description="Helical" evidence="6">
    <location>
        <begin position="451"/>
        <end position="473"/>
    </location>
</feature>
<feature type="transmembrane region" description="Helical" evidence="6">
    <location>
        <begin position="89"/>
        <end position="109"/>
    </location>
</feature>